<comment type="caution">
    <text evidence="2">The sequence shown here is derived from an EMBL/GenBank/DDBJ whole genome shotgun (WGS) entry which is preliminary data.</text>
</comment>
<dbReference type="AlphaFoldDB" id="A0A978V0R6"/>
<dbReference type="EMBL" id="JAEACU010000008">
    <property type="protein sequence ID" value="KAH7520832.1"/>
    <property type="molecule type" value="Genomic_DNA"/>
</dbReference>
<feature type="domain" description="F-box" evidence="1">
    <location>
        <begin position="13"/>
        <end position="53"/>
    </location>
</feature>
<dbReference type="InterPro" id="IPR036047">
    <property type="entry name" value="F-box-like_dom_sf"/>
</dbReference>
<dbReference type="OrthoDB" id="638130at2759"/>
<dbReference type="InterPro" id="IPR051304">
    <property type="entry name" value="SCF_F-box_domain"/>
</dbReference>
<reference evidence="2" key="1">
    <citation type="journal article" date="2021" name="Front. Plant Sci.">
        <title>Chromosome-Scale Genome Assembly for Chinese Sour Jujube and Insights Into Its Genome Evolution and Domestication Signature.</title>
        <authorList>
            <person name="Shen L.-Y."/>
            <person name="Luo H."/>
            <person name="Wang X.-L."/>
            <person name="Wang X.-M."/>
            <person name="Qiu X.-J."/>
            <person name="Liu H."/>
            <person name="Zhou S.-S."/>
            <person name="Jia K.-H."/>
            <person name="Nie S."/>
            <person name="Bao Y.-T."/>
            <person name="Zhang R.-G."/>
            <person name="Yun Q.-Z."/>
            <person name="Chai Y.-H."/>
            <person name="Lu J.-Y."/>
            <person name="Li Y."/>
            <person name="Zhao S.-W."/>
            <person name="Mao J.-F."/>
            <person name="Jia S.-G."/>
            <person name="Mao Y.-M."/>
        </authorList>
    </citation>
    <scope>NUCLEOTIDE SEQUENCE</scope>
    <source>
        <strain evidence="2">AT0</strain>
        <tissue evidence="2">Leaf</tissue>
    </source>
</reference>
<proteinExistence type="predicted"/>
<accession>A0A978V0R6</accession>
<evidence type="ECO:0000259" key="1">
    <source>
        <dbReference type="SMART" id="SM00256"/>
    </source>
</evidence>
<organism evidence="2 3">
    <name type="scientific">Ziziphus jujuba var. spinosa</name>
    <dbReference type="NCBI Taxonomy" id="714518"/>
    <lineage>
        <taxon>Eukaryota</taxon>
        <taxon>Viridiplantae</taxon>
        <taxon>Streptophyta</taxon>
        <taxon>Embryophyta</taxon>
        <taxon>Tracheophyta</taxon>
        <taxon>Spermatophyta</taxon>
        <taxon>Magnoliopsida</taxon>
        <taxon>eudicotyledons</taxon>
        <taxon>Gunneridae</taxon>
        <taxon>Pentapetalae</taxon>
        <taxon>rosids</taxon>
        <taxon>fabids</taxon>
        <taxon>Rosales</taxon>
        <taxon>Rhamnaceae</taxon>
        <taxon>Paliureae</taxon>
        <taxon>Ziziphus</taxon>
    </lineage>
</organism>
<dbReference type="PANTHER" id="PTHR47123:SF28">
    <property type="entry name" value="F-BOX DOMAIN-CONTAINING PROTEIN"/>
    <property type="match status" value="1"/>
</dbReference>
<dbReference type="SUPFAM" id="SSF81383">
    <property type="entry name" value="F-box domain"/>
    <property type="match status" value="1"/>
</dbReference>
<dbReference type="Pfam" id="PF03478">
    <property type="entry name" value="Beta-prop_KIB1-4"/>
    <property type="match status" value="1"/>
</dbReference>
<dbReference type="PANTHER" id="PTHR47123">
    <property type="entry name" value="F-BOX PROTEIN SKIP23"/>
    <property type="match status" value="1"/>
</dbReference>
<dbReference type="Pfam" id="PF00646">
    <property type="entry name" value="F-box"/>
    <property type="match status" value="1"/>
</dbReference>
<evidence type="ECO:0000313" key="2">
    <source>
        <dbReference type="EMBL" id="KAH7520832.1"/>
    </source>
</evidence>
<evidence type="ECO:0000313" key="3">
    <source>
        <dbReference type="Proteomes" id="UP000813462"/>
    </source>
</evidence>
<dbReference type="InterPro" id="IPR005174">
    <property type="entry name" value="KIB1-4_b-propeller"/>
</dbReference>
<dbReference type="SMART" id="SM00256">
    <property type="entry name" value="FBOX"/>
    <property type="match status" value="1"/>
</dbReference>
<dbReference type="Proteomes" id="UP000813462">
    <property type="component" value="Unassembled WGS sequence"/>
</dbReference>
<gene>
    <name evidence="2" type="ORF">FEM48_Zijuj08G0187800</name>
</gene>
<dbReference type="InterPro" id="IPR001810">
    <property type="entry name" value="F-box_dom"/>
</dbReference>
<dbReference type="Gene3D" id="1.20.1280.50">
    <property type="match status" value="1"/>
</dbReference>
<sequence length="394" mass="44907">MGKKHRMANWAELPKELWENIAKLLQTPIDVIRFRSVCKSWRFSILPNPTIQTPSLPLGFHVPGPDPFAFTTVSVSQTRLFHVQPSTLSSSSSSKVKGWLVKLQDSDSGKMRLFLPFNPGVRHFPRKSQEVLNLLDFRVVELGISYALTFSMGFSSRSVSANKVVVKMDNSGSGIGFAEFASVYDGLLGFWKLGDDQWSFLAGERFYYHDIVSHKGQFYAVDRWGLVDWIDSSSLNPIQFSPRLPDDIDRPNWKKKQKHLIDSCGDIYLIDKFLDEERVWNCLEPPGLHYNYDATVVGFQVYKLDQEWGRWVEVKSLGDRAFLLSNDSSISFSTRDLAGCKRNSIYFTDNLKVSSCNCKCRVFDLEDGSIKDLGSLPSSYSEIFEPPWCWLSTV</sequence>
<name>A0A978V0R6_ZIZJJ</name>
<protein>
    <recommendedName>
        <fullName evidence="1">F-box domain-containing protein</fullName>
    </recommendedName>
</protein>